<dbReference type="OrthoDB" id="5046242at2759"/>
<dbReference type="GO" id="GO:0003682">
    <property type="term" value="F:chromatin binding"/>
    <property type="evidence" value="ECO:0007669"/>
    <property type="project" value="TreeGrafter"/>
</dbReference>
<dbReference type="AlphaFoldDB" id="A0A0F4ZHI1"/>
<dbReference type="GO" id="GO:0006338">
    <property type="term" value="P:chromatin remodeling"/>
    <property type="evidence" value="ECO:0007669"/>
    <property type="project" value="TreeGrafter"/>
</dbReference>
<dbReference type="InterPro" id="IPR002937">
    <property type="entry name" value="Amino_oxidase"/>
</dbReference>
<name>A0A0F4ZHI1_9PEZI</name>
<protein>
    <recommendedName>
        <fullName evidence="1">Amine oxidase domain-containing protein</fullName>
    </recommendedName>
</protein>
<evidence type="ECO:0000313" key="2">
    <source>
        <dbReference type="EMBL" id="KKA29640.1"/>
    </source>
</evidence>
<sequence>MDTHSVSYNDSVEKRAASRIYQDLYLFQARFPASPTYSDLCSTRSSSTMSNSLAIPHHIGIIGAGFSGLRCADVLLSHGFRVTIIEGRSRIGGRVHQATLRNGFPVDMGANWVHGTTDNPVYEIAKATGTACSGWDATQLVCDAEGVPLETGEREELADLMWTIVLDAFAHSNKNSASIDPKESLYDWFTQQVPKRIPESVDGWMRKREIVLQMADSWGTFIGSPVESQSLKFFWLEECVEGGEYCAQLRLENLFCEGTHRKVLEAIASHALEKAEIIYETIAHKIKYRSRESSSHEAVYVQCSSHETSLHDGSRIKVERTFEFDDVVVTTPLGWLKNNRDAFEPELPPRLCKAIDSISFGCLEKVYMTFETPFWRKEPQNSSSLSIQGFSQWLSPRYTATNPEHWSQELVELASLSAGNAHNTLLFYIFGDQSVYITSTISSLHSHKERTDFLTDHFRPYLNTMPGYNASSPACAVVDCLASNWLNDELAGNGSYANFQVGLEEGDRDIEVMREGIPDRGLWLAGEHTAPFVALGTTTGAYWSGEAVGRRIAEKYEVGV</sequence>
<evidence type="ECO:0000313" key="3">
    <source>
        <dbReference type="Proteomes" id="UP000033483"/>
    </source>
</evidence>
<proteinExistence type="predicted"/>
<dbReference type="InterPro" id="IPR050281">
    <property type="entry name" value="Flavin_monoamine_oxidase"/>
</dbReference>
<dbReference type="Pfam" id="PF01593">
    <property type="entry name" value="Amino_oxidase"/>
    <property type="match status" value="1"/>
</dbReference>
<dbReference type="GO" id="GO:0016491">
    <property type="term" value="F:oxidoreductase activity"/>
    <property type="evidence" value="ECO:0007669"/>
    <property type="project" value="InterPro"/>
</dbReference>
<dbReference type="Proteomes" id="UP000033483">
    <property type="component" value="Unassembled WGS sequence"/>
</dbReference>
<dbReference type="PANTHER" id="PTHR10742">
    <property type="entry name" value="FLAVIN MONOAMINE OXIDASE"/>
    <property type="match status" value="1"/>
</dbReference>
<feature type="domain" description="Amine oxidase" evidence="1">
    <location>
        <begin position="66"/>
        <end position="552"/>
    </location>
</feature>
<dbReference type="Gene3D" id="3.50.50.60">
    <property type="entry name" value="FAD/NAD(P)-binding domain"/>
    <property type="match status" value="1"/>
</dbReference>
<dbReference type="Gene3D" id="3.90.660.10">
    <property type="match status" value="1"/>
</dbReference>
<dbReference type="PANTHER" id="PTHR10742:SF414">
    <property type="entry name" value="CONTAINING AMINE OXIDASE, PUTATIVE (AFU_ORTHOLOGUE AFUA_3G12150)-RELATED"/>
    <property type="match status" value="1"/>
</dbReference>
<dbReference type="EMBL" id="LAEV01000760">
    <property type="protein sequence ID" value="KKA29640.1"/>
    <property type="molecule type" value="Genomic_DNA"/>
</dbReference>
<accession>A0A0F4ZHI1</accession>
<keyword evidence="3" id="KW-1185">Reference proteome</keyword>
<dbReference type="InterPro" id="IPR036188">
    <property type="entry name" value="FAD/NAD-bd_sf"/>
</dbReference>
<organism evidence="2 3">
    <name type="scientific">Thielaviopsis punctulata</name>
    <dbReference type="NCBI Taxonomy" id="72032"/>
    <lineage>
        <taxon>Eukaryota</taxon>
        <taxon>Fungi</taxon>
        <taxon>Dikarya</taxon>
        <taxon>Ascomycota</taxon>
        <taxon>Pezizomycotina</taxon>
        <taxon>Sordariomycetes</taxon>
        <taxon>Hypocreomycetidae</taxon>
        <taxon>Microascales</taxon>
        <taxon>Ceratocystidaceae</taxon>
        <taxon>Thielaviopsis</taxon>
    </lineage>
</organism>
<reference evidence="2 3" key="1">
    <citation type="submission" date="2015-03" db="EMBL/GenBank/DDBJ databases">
        <authorList>
            <person name="Radwan O."/>
            <person name="Al-Naeli F.A."/>
            <person name="Rendon G.A."/>
            <person name="Fields C."/>
        </authorList>
    </citation>
    <scope>NUCLEOTIDE SEQUENCE [LARGE SCALE GENOMIC DNA]</scope>
    <source>
        <strain evidence="2">CR-DP1</strain>
    </source>
</reference>
<dbReference type="GO" id="GO:0050660">
    <property type="term" value="F:flavin adenine dinucleotide binding"/>
    <property type="evidence" value="ECO:0007669"/>
    <property type="project" value="TreeGrafter"/>
</dbReference>
<dbReference type="SUPFAM" id="SSF51905">
    <property type="entry name" value="FAD/NAD(P)-binding domain"/>
    <property type="match status" value="1"/>
</dbReference>
<gene>
    <name evidence="2" type="ORF">TD95_000693</name>
</gene>
<comment type="caution">
    <text evidence="2">The sequence shown here is derived from an EMBL/GenBank/DDBJ whole genome shotgun (WGS) entry which is preliminary data.</text>
</comment>
<evidence type="ECO:0000259" key="1">
    <source>
        <dbReference type="Pfam" id="PF01593"/>
    </source>
</evidence>
<dbReference type="SUPFAM" id="SSF54373">
    <property type="entry name" value="FAD-linked reductases, C-terminal domain"/>
    <property type="match status" value="1"/>
</dbReference>